<name>A0A803R8K0_CANSA</name>
<reference evidence="1" key="1">
    <citation type="submission" date="2018-11" db="EMBL/GenBank/DDBJ databases">
        <authorList>
            <person name="Grassa J C."/>
        </authorList>
    </citation>
    <scope>NUCLEOTIDE SEQUENCE [LARGE SCALE GENOMIC DNA]</scope>
</reference>
<reference evidence="1" key="2">
    <citation type="submission" date="2021-03" db="UniProtKB">
        <authorList>
            <consortium name="EnsemblPlants"/>
        </authorList>
    </citation>
    <scope>IDENTIFICATION</scope>
</reference>
<evidence type="ECO:0000313" key="1">
    <source>
        <dbReference type="EnsemblPlants" id="cds.novel_model_6378_5bd9a17a"/>
    </source>
</evidence>
<organism evidence="1 2">
    <name type="scientific">Cannabis sativa</name>
    <name type="common">Hemp</name>
    <name type="synonym">Marijuana</name>
    <dbReference type="NCBI Taxonomy" id="3483"/>
    <lineage>
        <taxon>Eukaryota</taxon>
        <taxon>Viridiplantae</taxon>
        <taxon>Streptophyta</taxon>
        <taxon>Embryophyta</taxon>
        <taxon>Tracheophyta</taxon>
        <taxon>Spermatophyta</taxon>
        <taxon>Magnoliopsida</taxon>
        <taxon>eudicotyledons</taxon>
        <taxon>Gunneridae</taxon>
        <taxon>Pentapetalae</taxon>
        <taxon>rosids</taxon>
        <taxon>fabids</taxon>
        <taxon>Rosales</taxon>
        <taxon>Cannabaceae</taxon>
        <taxon>Cannabis</taxon>
    </lineage>
</organism>
<dbReference type="AlphaFoldDB" id="A0A803R8K0"/>
<accession>A0A803R8K0</accession>
<dbReference type="Proteomes" id="UP000596661">
    <property type="component" value="Chromosome 7"/>
</dbReference>
<dbReference type="EMBL" id="UZAU01000659">
    <property type="status" value="NOT_ANNOTATED_CDS"/>
    <property type="molecule type" value="Genomic_DNA"/>
</dbReference>
<dbReference type="Gramene" id="novel_model_6378_5bd9a17a">
    <property type="protein sequence ID" value="cds.novel_model_6378_5bd9a17a"/>
    <property type="gene ID" value="novel_gene_3331_5bd9a17a"/>
</dbReference>
<dbReference type="EnsemblPlants" id="novel_model_6378_5bd9a17a">
    <property type="protein sequence ID" value="cds.novel_model_6378_5bd9a17a"/>
    <property type="gene ID" value="novel_gene_3331_5bd9a17a"/>
</dbReference>
<proteinExistence type="predicted"/>
<evidence type="ECO:0000313" key="2">
    <source>
        <dbReference type="Proteomes" id="UP000596661"/>
    </source>
</evidence>
<keyword evidence="2" id="KW-1185">Reference proteome</keyword>
<protein>
    <submittedName>
        <fullName evidence="1">Uncharacterized protein</fullName>
    </submittedName>
</protein>
<sequence>MQVEQDFHSILNKIPCLFGTPSKIPKSKPFCFSLSLISRSVNCSLQLSIQKNSQKKLSIQKFGMQV</sequence>